<sequence length="161" mass="18547">MVDSTSLFIETNTDCNAVGSATWDFAGHHVVFSIYGPDEAKIHDELTHRAYVDVTVTPRTGQRTSKESELEVYLNNLLERLIDVKEFPRSKVSAMSVTVSELKISRLIEILYCIVRNSRSLQYCFAKIILMIIMRSCHHIYDLYNVGEIRLVSFIHLKRHL</sequence>
<dbReference type="GO" id="GO:0071028">
    <property type="term" value="P:nuclear mRNA surveillance"/>
    <property type="evidence" value="ECO:0007669"/>
    <property type="project" value="TreeGrafter"/>
</dbReference>
<evidence type="ECO:0000256" key="4">
    <source>
        <dbReference type="ARBA" id="ARBA00022835"/>
    </source>
</evidence>
<dbReference type="EMBL" id="UZAL01050781">
    <property type="protein sequence ID" value="VDP86955.1"/>
    <property type="molecule type" value="Genomic_DNA"/>
</dbReference>
<protein>
    <recommendedName>
        <fullName evidence="6">Exoribonuclease phosphorolytic domain-containing protein</fullName>
    </recommendedName>
</protein>
<gene>
    <name evidence="7" type="ORF">SMTD_LOCUS22304</name>
</gene>
<dbReference type="SUPFAM" id="SSF54211">
    <property type="entry name" value="Ribosomal protein S5 domain 2-like"/>
    <property type="match status" value="1"/>
</dbReference>
<proteinExistence type="inferred from homology"/>
<dbReference type="GO" id="GO:0005730">
    <property type="term" value="C:nucleolus"/>
    <property type="evidence" value="ECO:0007669"/>
    <property type="project" value="TreeGrafter"/>
</dbReference>
<evidence type="ECO:0000256" key="5">
    <source>
        <dbReference type="ARBA" id="ARBA00023242"/>
    </source>
</evidence>
<evidence type="ECO:0000256" key="2">
    <source>
        <dbReference type="ARBA" id="ARBA00006678"/>
    </source>
</evidence>
<dbReference type="AlphaFoldDB" id="A0A183Q6R8"/>
<evidence type="ECO:0000256" key="3">
    <source>
        <dbReference type="ARBA" id="ARBA00022552"/>
    </source>
</evidence>
<dbReference type="GO" id="GO:0016075">
    <property type="term" value="P:rRNA catabolic process"/>
    <property type="evidence" value="ECO:0007669"/>
    <property type="project" value="TreeGrafter"/>
</dbReference>
<comment type="similarity">
    <text evidence="2">Belongs to the RNase PH family.</text>
</comment>
<keyword evidence="8" id="KW-1185">Reference proteome</keyword>
<dbReference type="GO" id="GO:0071051">
    <property type="term" value="P:poly(A)-dependent snoRNA 3'-end processing"/>
    <property type="evidence" value="ECO:0007669"/>
    <property type="project" value="TreeGrafter"/>
</dbReference>
<keyword evidence="5" id="KW-0539">Nucleus</keyword>
<name>A0A183Q6R8_9TREM</name>
<dbReference type="GO" id="GO:0000177">
    <property type="term" value="C:cytoplasmic exosome (RNase complex)"/>
    <property type="evidence" value="ECO:0007669"/>
    <property type="project" value="TreeGrafter"/>
</dbReference>
<dbReference type="GO" id="GO:0034475">
    <property type="term" value="P:U4 snRNA 3'-end processing"/>
    <property type="evidence" value="ECO:0007669"/>
    <property type="project" value="TreeGrafter"/>
</dbReference>
<accession>A0A183Q6R8</accession>
<keyword evidence="3" id="KW-0698">rRNA processing</keyword>
<dbReference type="InterPro" id="IPR050080">
    <property type="entry name" value="RNase_PH"/>
</dbReference>
<reference evidence="7" key="1">
    <citation type="submission" date="2018-11" db="EMBL/GenBank/DDBJ databases">
        <authorList>
            <consortium name="Pathogen Informatics"/>
        </authorList>
    </citation>
    <scope>NUCLEOTIDE SEQUENCE [LARGE SCALE GENOMIC DNA]</scope>
    <source>
        <strain evidence="7">Denwood</strain>
    </source>
</reference>
<dbReference type="InterPro" id="IPR020568">
    <property type="entry name" value="Ribosomal_Su5_D2-typ_SF"/>
</dbReference>
<dbReference type="STRING" id="31246.A0A183Q6R8"/>
<dbReference type="PANTHER" id="PTHR11953:SF1">
    <property type="entry name" value="EXOSOME COMPLEX COMPONENT RRP46"/>
    <property type="match status" value="1"/>
</dbReference>
<dbReference type="GO" id="GO:0003723">
    <property type="term" value="F:RNA binding"/>
    <property type="evidence" value="ECO:0007669"/>
    <property type="project" value="TreeGrafter"/>
</dbReference>
<organism evidence="7 8">
    <name type="scientific">Schistosoma mattheei</name>
    <dbReference type="NCBI Taxonomy" id="31246"/>
    <lineage>
        <taxon>Eukaryota</taxon>
        <taxon>Metazoa</taxon>
        <taxon>Spiralia</taxon>
        <taxon>Lophotrochozoa</taxon>
        <taxon>Platyhelminthes</taxon>
        <taxon>Trematoda</taxon>
        <taxon>Digenea</taxon>
        <taxon>Strigeidida</taxon>
        <taxon>Schistosomatoidea</taxon>
        <taxon>Schistosomatidae</taxon>
        <taxon>Schistosoma</taxon>
    </lineage>
</organism>
<dbReference type="InterPro" id="IPR027408">
    <property type="entry name" value="PNPase/RNase_PH_dom_sf"/>
</dbReference>
<evidence type="ECO:0000313" key="7">
    <source>
        <dbReference type="EMBL" id="VDP86955.1"/>
    </source>
</evidence>
<keyword evidence="4" id="KW-0271">Exosome</keyword>
<comment type="subcellular location">
    <subcellularLocation>
        <location evidence="1">Nucleus</location>
    </subcellularLocation>
</comment>
<dbReference type="Proteomes" id="UP000269396">
    <property type="component" value="Unassembled WGS sequence"/>
</dbReference>
<dbReference type="GO" id="GO:0006364">
    <property type="term" value="P:rRNA processing"/>
    <property type="evidence" value="ECO:0007669"/>
    <property type="project" value="UniProtKB-KW"/>
</dbReference>
<dbReference type="InterPro" id="IPR001247">
    <property type="entry name" value="ExoRNase_PH_dom1"/>
</dbReference>
<evidence type="ECO:0000259" key="6">
    <source>
        <dbReference type="Pfam" id="PF01138"/>
    </source>
</evidence>
<dbReference type="Gene3D" id="3.30.230.70">
    <property type="entry name" value="GHMP Kinase, N-terminal domain"/>
    <property type="match status" value="1"/>
</dbReference>
<feature type="domain" description="Exoribonuclease phosphorolytic" evidence="6">
    <location>
        <begin position="7"/>
        <end position="99"/>
    </location>
</feature>
<dbReference type="GO" id="GO:0000176">
    <property type="term" value="C:nuclear exosome (RNase complex)"/>
    <property type="evidence" value="ECO:0007669"/>
    <property type="project" value="TreeGrafter"/>
</dbReference>
<dbReference type="PANTHER" id="PTHR11953">
    <property type="entry name" value="EXOSOME COMPLEX COMPONENT"/>
    <property type="match status" value="1"/>
</dbReference>
<dbReference type="Pfam" id="PF01138">
    <property type="entry name" value="RNase_PH"/>
    <property type="match status" value="1"/>
</dbReference>
<evidence type="ECO:0000256" key="1">
    <source>
        <dbReference type="ARBA" id="ARBA00004123"/>
    </source>
</evidence>
<evidence type="ECO:0000313" key="8">
    <source>
        <dbReference type="Proteomes" id="UP000269396"/>
    </source>
</evidence>